<dbReference type="PANTHER" id="PTHR34473:SF2">
    <property type="entry name" value="UPF0699 TRANSMEMBRANE PROTEIN YDBT"/>
    <property type="match status" value="1"/>
</dbReference>
<dbReference type="PANTHER" id="PTHR34473">
    <property type="entry name" value="UPF0699 TRANSMEMBRANE PROTEIN YDBS"/>
    <property type="match status" value="1"/>
</dbReference>
<evidence type="ECO:0000256" key="1">
    <source>
        <dbReference type="SAM" id="Phobius"/>
    </source>
</evidence>
<dbReference type="EMBL" id="CP090145">
    <property type="protein sequence ID" value="UOX32901.1"/>
    <property type="molecule type" value="Genomic_DNA"/>
</dbReference>
<feature type="transmembrane region" description="Helical" evidence="1">
    <location>
        <begin position="63"/>
        <end position="84"/>
    </location>
</feature>
<protein>
    <submittedName>
        <fullName evidence="3">PH domain-containing protein</fullName>
    </submittedName>
</protein>
<dbReference type="Proteomes" id="UP000830454">
    <property type="component" value="Chromosome"/>
</dbReference>
<evidence type="ECO:0000259" key="2">
    <source>
        <dbReference type="Pfam" id="PF03703"/>
    </source>
</evidence>
<organism evidence="3 4">
    <name type="scientific">Flavobacterium sediminilitoris</name>
    <dbReference type="NCBI Taxonomy" id="2024526"/>
    <lineage>
        <taxon>Bacteria</taxon>
        <taxon>Pseudomonadati</taxon>
        <taxon>Bacteroidota</taxon>
        <taxon>Flavobacteriia</taxon>
        <taxon>Flavobacteriales</taxon>
        <taxon>Flavobacteriaceae</taxon>
        <taxon>Flavobacterium</taxon>
    </lineage>
</organism>
<keyword evidence="1" id="KW-0472">Membrane</keyword>
<evidence type="ECO:0000313" key="3">
    <source>
        <dbReference type="EMBL" id="UOX32901.1"/>
    </source>
</evidence>
<feature type="transmembrane region" description="Helical" evidence="1">
    <location>
        <begin position="29"/>
        <end position="51"/>
    </location>
</feature>
<dbReference type="Pfam" id="PF03703">
    <property type="entry name" value="bPH_2"/>
    <property type="match status" value="1"/>
</dbReference>
<evidence type="ECO:0000313" key="4">
    <source>
        <dbReference type="Proteomes" id="UP000830454"/>
    </source>
</evidence>
<dbReference type="InterPro" id="IPR005182">
    <property type="entry name" value="YdbS-like_PH"/>
</dbReference>
<feature type="domain" description="YdbS-like PH" evidence="2">
    <location>
        <begin position="88"/>
        <end position="162"/>
    </location>
</feature>
<gene>
    <name evidence="3" type="ORF">LXD69_12740</name>
</gene>
<reference evidence="3" key="2">
    <citation type="submission" date="2022-04" db="EMBL/GenBank/DDBJ databases">
        <title>Complete Genome Sequence of Flavobacterium sediminilitoris YSM-43, Isolated from a Tidal Sediment.</title>
        <authorList>
            <person name="Lee P.A."/>
        </authorList>
    </citation>
    <scope>NUCLEOTIDE SEQUENCE</scope>
    <source>
        <strain evidence="3">YSM-43</strain>
    </source>
</reference>
<keyword evidence="1" id="KW-0812">Transmembrane</keyword>
<sequence length="200" mass="23470">MEEFKNELIDIKTLPKFEEIQYNDLHPKYFRVILINICIFFFILLLGIISVLYINEEIFTNRIWLLIGIIYPIYLIIMILYYNLSFKKRGYAFRTHDVIYKSGLIRETTVIIPNNRVQHVALHQGFFSRLFGLATIELFTAGGNSSDLKIPGLVYEEALRIKSMISLKINDAVDKIENKVEDERVTNKESQNIEEENNEN</sequence>
<proteinExistence type="predicted"/>
<name>A0ABY4HJS1_9FLAO</name>
<dbReference type="RefSeq" id="WP_246915694.1">
    <property type="nucleotide sequence ID" value="NZ_CP090145.1"/>
</dbReference>
<accession>A0ABY4HJS1</accession>
<keyword evidence="4" id="KW-1185">Reference proteome</keyword>
<keyword evidence="1" id="KW-1133">Transmembrane helix</keyword>
<reference evidence="3" key="1">
    <citation type="submission" date="2021-12" db="EMBL/GenBank/DDBJ databases">
        <authorList>
            <person name="Cha I.-T."/>
            <person name="Lee K.-E."/>
            <person name="Park S.-J."/>
        </authorList>
    </citation>
    <scope>NUCLEOTIDE SEQUENCE</scope>
    <source>
        <strain evidence="3">YSM-43</strain>
    </source>
</reference>